<dbReference type="PANTHER" id="PTHR14140:SF27">
    <property type="entry name" value="OS04G0289800 PROTEIN"/>
    <property type="match status" value="1"/>
</dbReference>
<proteinExistence type="predicted"/>
<gene>
    <name evidence="4" type="ORF">BDP27DRAFT_1396643</name>
</gene>
<dbReference type="InterPro" id="IPR045134">
    <property type="entry name" value="UHRF1/2-like"/>
</dbReference>
<dbReference type="AlphaFoldDB" id="A0A9P5UGD6"/>
<comment type="caution">
    <text evidence="4">The sequence shown here is derived from an EMBL/GenBank/DDBJ whole genome shotgun (WGS) entry which is preliminary data.</text>
</comment>
<keyword evidence="5" id="KW-1185">Reference proteome</keyword>
<dbReference type="SUPFAM" id="SSF88697">
    <property type="entry name" value="PUA domain-like"/>
    <property type="match status" value="1"/>
</dbReference>
<sequence>MYLNRRLKLPIKFSPLRAVFSHHNSSRLFESTGQYEDKDKGDVIIYTGTGGQEDSFAKPGPQVEDQTFDHPLNASLYISYERGIPIRVIRGHSDSVYAAPEKGTYRYDGMYKVTKAYMDKSANGYAVCRFHLERVSGQPPIPRRDL</sequence>
<dbReference type="Proteomes" id="UP000772434">
    <property type="component" value="Unassembled WGS sequence"/>
</dbReference>
<dbReference type="SMART" id="SM00466">
    <property type="entry name" value="SRA"/>
    <property type="match status" value="1"/>
</dbReference>
<dbReference type="GO" id="GO:0016567">
    <property type="term" value="P:protein ubiquitination"/>
    <property type="evidence" value="ECO:0007669"/>
    <property type="project" value="TreeGrafter"/>
</dbReference>
<feature type="domain" description="YDG" evidence="3">
    <location>
        <begin position="1"/>
        <end position="134"/>
    </location>
</feature>
<dbReference type="GO" id="GO:0044027">
    <property type="term" value="P:negative regulation of gene expression via chromosomal CpG island methylation"/>
    <property type="evidence" value="ECO:0007669"/>
    <property type="project" value="TreeGrafter"/>
</dbReference>
<dbReference type="OrthoDB" id="2270193at2759"/>
<evidence type="ECO:0000256" key="2">
    <source>
        <dbReference type="PROSITE-ProRule" id="PRU00358"/>
    </source>
</evidence>
<dbReference type="InterPro" id="IPR003105">
    <property type="entry name" value="SRA_YDG"/>
</dbReference>
<dbReference type="Pfam" id="PF02182">
    <property type="entry name" value="SAD_SRA"/>
    <property type="match status" value="1"/>
</dbReference>
<dbReference type="InterPro" id="IPR036987">
    <property type="entry name" value="SRA-YDG_sf"/>
</dbReference>
<dbReference type="PROSITE" id="PS51015">
    <property type="entry name" value="YDG"/>
    <property type="match status" value="1"/>
</dbReference>
<dbReference type="Gene3D" id="2.30.280.10">
    <property type="entry name" value="SRA-YDG"/>
    <property type="match status" value="1"/>
</dbReference>
<keyword evidence="1 2" id="KW-0539">Nucleus</keyword>
<dbReference type="GO" id="GO:0005634">
    <property type="term" value="C:nucleus"/>
    <property type="evidence" value="ECO:0007669"/>
    <property type="project" value="UniProtKB-SubCell"/>
</dbReference>
<dbReference type="PANTHER" id="PTHR14140">
    <property type="entry name" value="E3 UBIQUITIN-PROTEIN LIGASE UHRF-RELATED"/>
    <property type="match status" value="1"/>
</dbReference>
<comment type="subcellular location">
    <subcellularLocation>
        <location evidence="2">Nucleus</location>
    </subcellularLocation>
</comment>
<protein>
    <submittedName>
        <fullName evidence="4">PUA-like domain-containing protein</fullName>
    </submittedName>
</protein>
<evidence type="ECO:0000313" key="5">
    <source>
        <dbReference type="Proteomes" id="UP000772434"/>
    </source>
</evidence>
<evidence type="ECO:0000259" key="3">
    <source>
        <dbReference type="PROSITE" id="PS51015"/>
    </source>
</evidence>
<name>A0A9P5UGD6_9AGAR</name>
<accession>A0A9P5UGD6</accession>
<reference evidence="4" key="1">
    <citation type="submission" date="2020-11" db="EMBL/GenBank/DDBJ databases">
        <authorList>
            <consortium name="DOE Joint Genome Institute"/>
            <person name="Ahrendt S."/>
            <person name="Riley R."/>
            <person name="Andreopoulos W."/>
            <person name="Labutti K."/>
            <person name="Pangilinan J."/>
            <person name="Ruiz-Duenas F.J."/>
            <person name="Barrasa J.M."/>
            <person name="Sanchez-Garcia M."/>
            <person name="Camarero S."/>
            <person name="Miyauchi S."/>
            <person name="Serrano A."/>
            <person name="Linde D."/>
            <person name="Babiker R."/>
            <person name="Drula E."/>
            <person name="Ayuso-Fernandez I."/>
            <person name="Pacheco R."/>
            <person name="Padilla G."/>
            <person name="Ferreira P."/>
            <person name="Barriuso J."/>
            <person name="Kellner H."/>
            <person name="Castanera R."/>
            <person name="Alfaro M."/>
            <person name="Ramirez L."/>
            <person name="Pisabarro A.G."/>
            <person name="Kuo A."/>
            <person name="Tritt A."/>
            <person name="Lipzen A."/>
            <person name="He G."/>
            <person name="Yan M."/>
            <person name="Ng V."/>
            <person name="Cullen D."/>
            <person name="Martin F."/>
            <person name="Rosso M.-N."/>
            <person name="Henrissat B."/>
            <person name="Hibbett D."/>
            <person name="Martinez A.T."/>
            <person name="Grigoriev I.V."/>
        </authorList>
    </citation>
    <scope>NUCLEOTIDE SEQUENCE</scope>
    <source>
        <strain evidence="4">AH 40177</strain>
    </source>
</reference>
<dbReference type="EMBL" id="JADNRY010000001">
    <property type="protein sequence ID" value="KAF9078272.1"/>
    <property type="molecule type" value="Genomic_DNA"/>
</dbReference>
<organism evidence="4 5">
    <name type="scientific">Rhodocollybia butyracea</name>
    <dbReference type="NCBI Taxonomy" id="206335"/>
    <lineage>
        <taxon>Eukaryota</taxon>
        <taxon>Fungi</taxon>
        <taxon>Dikarya</taxon>
        <taxon>Basidiomycota</taxon>
        <taxon>Agaricomycotina</taxon>
        <taxon>Agaricomycetes</taxon>
        <taxon>Agaricomycetidae</taxon>
        <taxon>Agaricales</taxon>
        <taxon>Marasmiineae</taxon>
        <taxon>Omphalotaceae</taxon>
        <taxon>Rhodocollybia</taxon>
    </lineage>
</organism>
<evidence type="ECO:0000313" key="4">
    <source>
        <dbReference type="EMBL" id="KAF9078272.1"/>
    </source>
</evidence>
<dbReference type="GO" id="GO:0061630">
    <property type="term" value="F:ubiquitin protein ligase activity"/>
    <property type="evidence" value="ECO:0007669"/>
    <property type="project" value="TreeGrafter"/>
</dbReference>
<dbReference type="InterPro" id="IPR015947">
    <property type="entry name" value="PUA-like_sf"/>
</dbReference>
<evidence type="ECO:0000256" key="1">
    <source>
        <dbReference type="ARBA" id="ARBA00023242"/>
    </source>
</evidence>